<feature type="transmembrane region" description="Helical" evidence="1">
    <location>
        <begin position="201"/>
        <end position="221"/>
    </location>
</feature>
<dbReference type="Pfam" id="PF00892">
    <property type="entry name" value="EamA"/>
    <property type="match status" value="1"/>
</dbReference>
<dbReference type="GO" id="GO:0016020">
    <property type="term" value="C:membrane"/>
    <property type="evidence" value="ECO:0007669"/>
    <property type="project" value="InterPro"/>
</dbReference>
<evidence type="ECO:0000256" key="1">
    <source>
        <dbReference type="SAM" id="Phobius"/>
    </source>
</evidence>
<evidence type="ECO:0000259" key="2">
    <source>
        <dbReference type="Pfam" id="PF00892"/>
    </source>
</evidence>
<proteinExistence type="predicted"/>
<accession>A0A7S0MB81</accession>
<keyword evidence="1" id="KW-1133">Transmembrane helix</keyword>
<feature type="transmembrane region" description="Helical" evidence="1">
    <location>
        <begin position="265"/>
        <end position="286"/>
    </location>
</feature>
<protein>
    <recommendedName>
        <fullName evidence="2">EamA domain-containing protein</fullName>
    </recommendedName>
</protein>
<organism evidence="3">
    <name type="scientific">Cryptomonas curvata</name>
    <dbReference type="NCBI Taxonomy" id="233186"/>
    <lineage>
        <taxon>Eukaryota</taxon>
        <taxon>Cryptophyceae</taxon>
        <taxon>Cryptomonadales</taxon>
        <taxon>Cryptomonadaceae</taxon>
        <taxon>Cryptomonas</taxon>
    </lineage>
</organism>
<feature type="transmembrane region" description="Helical" evidence="1">
    <location>
        <begin position="148"/>
        <end position="170"/>
    </location>
</feature>
<feature type="domain" description="EamA" evidence="2">
    <location>
        <begin position="86"/>
        <end position="217"/>
    </location>
</feature>
<dbReference type="PANTHER" id="PTHR22911:SF137">
    <property type="entry name" value="SOLUTE CARRIER FAMILY 35 MEMBER G2-RELATED"/>
    <property type="match status" value="1"/>
</dbReference>
<feature type="transmembrane region" description="Helical" evidence="1">
    <location>
        <begin position="117"/>
        <end position="141"/>
    </location>
</feature>
<sequence>MSGLSKVIQIMHANSTVSSSAAIVAENDMSGVTFHVQETVLGVGFVIAAFGVLALIMFRNVAFAQSSQNLTTNEWAQWRRRSRAAGYTLVFLGAVNLAIVHFLMHTLSGTMTFCEGLFWRSLACLILSVLGCYSVGVSLFIDLDIFQWICFPCLLHSTSTLLVFIGLTSLPSSEATALYATYPCWALLFTYCIVQEPLGATAFAGIGGSFIGMLLIVQPFAGQQAAGATVDATRATGAALTIIGGMLAGMLAITIRRMGVRVHYLLLSAWMSLYGIVLSLAVPLIQGRGPLAVDGPLQAYAAHSPHFAVCLGLFMLCSCVSLLCLNWALQLENAGSISMVQVGILVSFQYVLDVSMGPTATSLLGVAGILLVLASCFAIYTARTAELGDPSAQPTVDGEYGQLEHGEPIPAARRTDAGCQPEYYLPAPAAARSALVHGERYET</sequence>
<feature type="transmembrane region" description="Helical" evidence="1">
    <location>
        <begin position="233"/>
        <end position="253"/>
    </location>
</feature>
<feature type="transmembrane region" description="Helical" evidence="1">
    <location>
        <begin position="334"/>
        <end position="352"/>
    </location>
</feature>
<feature type="transmembrane region" description="Helical" evidence="1">
    <location>
        <begin position="364"/>
        <end position="382"/>
    </location>
</feature>
<keyword evidence="1" id="KW-0472">Membrane</keyword>
<feature type="transmembrane region" description="Helical" evidence="1">
    <location>
        <begin position="84"/>
        <end position="105"/>
    </location>
</feature>
<dbReference type="PANTHER" id="PTHR22911">
    <property type="entry name" value="ACYL-MALONYL CONDENSING ENZYME-RELATED"/>
    <property type="match status" value="1"/>
</dbReference>
<feature type="transmembrane region" description="Helical" evidence="1">
    <location>
        <begin position="176"/>
        <end position="194"/>
    </location>
</feature>
<gene>
    <name evidence="3" type="ORF">CCUR1050_LOCUS13526</name>
</gene>
<dbReference type="InterPro" id="IPR000620">
    <property type="entry name" value="EamA_dom"/>
</dbReference>
<dbReference type="AlphaFoldDB" id="A0A7S0MB81"/>
<reference evidence="3" key="1">
    <citation type="submission" date="2021-01" db="EMBL/GenBank/DDBJ databases">
        <authorList>
            <person name="Corre E."/>
            <person name="Pelletier E."/>
            <person name="Niang G."/>
            <person name="Scheremetjew M."/>
            <person name="Finn R."/>
            <person name="Kale V."/>
            <person name="Holt S."/>
            <person name="Cochrane G."/>
            <person name="Meng A."/>
            <person name="Brown T."/>
            <person name="Cohen L."/>
        </authorList>
    </citation>
    <scope>NUCLEOTIDE SEQUENCE</scope>
    <source>
        <strain evidence="3">CCAP979/52</strain>
    </source>
</reference>
<feature type="transmembrane region" description="Helical" evidence="1">
    <location>
        <begin position="306"/>
        <end position="327"/>
    </location>
</feature>
<name>A0A7S0MB81_9CRYP</name>
<dbReference type="SUPFAM" id="SSF103481">
    <property type="entry name" value="Multidrug resistance efflux transporter EmrE"/>
    <property type="match status" value="1"/>
</dbReference>
<dbReference type="InterPro" id="IPR037185">
    <property type="entry name" value="EmrE-like"/>
</dbReference>
<evidence type="ECO:0000313" key="3">
    <source>
        <dbReference type="EMBL" id="CAD8635845.1"/>
    </source>
</evidence>
<keyword evidence="1" id="KW-0812">Transmembrane</keyword>
<dbReference type="EMBL" id="HBEZ01024493">
    <property type="protein sequence ID" value="CAD8635845.1"/>
    <property type="molecule type" value="Transcribed_RNA"/>
</dbReference>
<feature type="transmembrane region" description="Helical" evidence="1">
    <location>
        <begin position="39"/>
        <end position="63"/>
    </location>
</feature>